<evidence type="ECO:0008006" key="5">
    <source>
        <dbReference type="Google" id="ProtNLM"/>
    </source>
</evidence>
<feature type="transmembrane region" description="Helical" evidence="2">
    <location>
        <begin position="31"/>
        <end position="50"/>
    </location>
</feature>
<evidence type="ECO:0000256" key="2">
    <source>
        <dbReference type="SAM" id="Phobius"/>
    </source>
</evidence>
<reference evidence="3" key="2">
    <citation type="submission" date="2023-12" db="EMBL/GenBank/DDBJ databases">
        <authorList>
            <person name="Sun Q."/>
            <person name="Inoue M."/>
        </authorList>
    </citation>
    <scope>NUCLEOTIDE SEQUENCE</scope>
    <source>
        <strain evidence="3">JCM 17590</strain>
    </source>
</reference>
<dbReference type="InterPro" id="IPR025323">
    <property type="entry name" value="DUF4229"/>
</dbReference>
<evidence type="ECO:0000256" key="1">
    <source>
        <dbReference type="SAM" id="MobiDB-lite"/>
    </source>
</evidence>
<gene>
    <name evidence="3" type="ORF">GCM10022286_24620</name>
</gene>
<accession>A0ABP7ZLZ1</accession>
<dbReference type="Pfam" id="PF14012">
    <property type="entry name" value="DUF4229"/>
    <property type="match status" value="1"/>
</dbReference>
<keyword evidence="2" id="KW-0472">Membrane</keyword>
<feature type="compositionally biased region" description="Basic and acidic residues" evidence="1">
    <location>
        <begin position="84"/>
        <end position="94"/>
    </location>
</feature>
<feature type="transmembrane region" description="Helical" evidence="2">
    <location>
        <begin position="7"/>
        <end position="25"/>
    </location>
</feature>
<keyword evidence="2" id="KW-1133">Transmembrane helix</keyword>
<proteinExistence type="predicted"/>
<name>A0ABP7ZLZ1_9MICO</name>
<reference evidence="3" key="1">
    <citation type="journal article" date="2014" name="Int. J. Syst. Evol. Microbiol.">
        <title>Complete genome of a new Firmicutes species belonging to the dominant human colonic microbiota ('Ruminococcus bicirculans') reveals two chromosomes and a selective capacity to utilize plant glucans.</title>
        <authorList>
            <consortium name="NISC Comparative Sequencing Program"/>
            <person name="Wegmann U."/>
            <person name="Louis P."/>
            <person name="Goesmann A."/>
            <person name="Henrissat B."/>
            <person name="Duncan S.H."/>
            <person name="Flint H.J."/>
        </authorList>
    </citation>
    <scope>NUCLEOTIDE SEQUENCE</scope>
    <source>
        <strain evidence="3">JCM 17590</strain>
    </source>
</reference>
<keyword evidence="2" id="KW-0812">Transmembrane</keyword>
<dbReference type="EMBL" id="BAABBV010000001">
    <property type="protein sequence ID" value="GAA4163715.1"/>
    <property type="molecule type" value="Genomic_DNA"/>
</dbReference>
<evidence type="ECO:0000313" key="3">
    <source>
        <dbReference type="EMBL" id="GAA4163715.1"/>
    </source>
</evidence>
<organism evidence="3 4">
    <name type="scientific">Gryllotalpicola daejeonensis</name>
    <dbReference type="NCBI Taxonomy" id="993087"/>
    <lineage>
        <taxon>Bacteria</taxon>
        <taxon>Bacillati</taxon>
        <taxon>Actinomycetota</taxon>
        <taxon>Actinomycetes</taxon>
        <taxon>Micrococcales</taxon>
        <taxon>Microbacteriaceae</taxon>
        <taxon>Gryllotalpicola</taxon>
    </lineage>
</organism>
<sequence>MPAWARYTILRLLLIIVPLVILMILFRKDYWPLWTIVSVIIGFSLSYIFLKGPREAMALELAERRAAGPVVKGDDADEDAEIEASERREDGAGN</sequence>
<evidence type="ECO:0000313" key="4">
    <source>
        <dbReference type="Proteomes" id="UP001415169"/>
    </source>
</evidence>
<comment type="caution">
    <text evidence="3">The sequence shown here is derived from an EMBL/GenBank/DDBJ whole genome shotgun (WGS) entry which is preliminary data.</text>
</comment>
<dbReference type="Proteomes" id="UP001415169">
    <property type="component" value="Unassembled WGS sequence"/>
</dbReference>
<feature type="region of interest" description="Disordered" evidence="1">
    <location>
        <begin position="66"/>
        <end position="94"/>
    </location>
</feature>
<protein>
    <recommendedName>
        <fullName evidence="5">DUF4229 domain-containing protein</fullName>
    </recommendedName>
</protein>
<keyword evidence="4" id="KW-1185">Reference proteome</keyword>